<dbReference type="RefSeq" id="WP_035864205.1">
    <property type="nucleotide sequence ID" value="NZ_KK853997.1"/>
</dbReference>
<evidence type="ECO:0000313" key="2">
    <source>
        <dbReference type="Proteomes" id="UP000027178"/>
    </source>
</evidence>
<gene>
    <name evidence="1" type="ORF">KCH_38080</name>
</gene>
<evidence type="ECO:0008006" key="3">
    <source>
        <dbReference type="Google" id="ProtNLM"/>
    </source>
</evidence>
<proteinExistence type="predicted"/>
<dbReference type="HOGENOM" id="CLU_2788366_0_0_11"/>
<name>A0A066YRZ8_9ACTN</name>
<organism evidence="1 2">
    <name type="scientific">Kitasatospora cheerisanensis KCTC 2395</name>
    <dbReference type="NCBI Taxonomy" id="1348663"/>
    <lineage>
        <taxon>Bacteria</taxon>
        <taxon>Bacillati</taxon>
        <taxon>Actinomycetota</taxon>
        <taxon>Actinomycetes</taxon>
        <taxon>Kitasatosporales</taxon>
        <taxon>Streptomycetaceae</taxon>
        <taxon>Kitasatospora</taxon>
    </lineage>
</organism>
<accession>A0A066YRZ8</accession>
<keyword evidence="2" id="KW-1185">Reference proteome</keyword>
<protein>
    <recommendedName>
        <fullName evidence="3">PepSY domain-containing protein</fullName>
    </recommendedName>
</protein>
<dbReference type="OrthoDB" id="3873873at2"/>
<dbReference type="EMBL" id="JNBY01000093">
    <property type="protein sequence ID" value="KDN84017.1"/>
    <property type="molecule type" value="Genomic_DNA"/>
</dbReference>
<comment type="caution">
    <text evidence="1">The sequence shown here is derived from an EMBL/GenBank/DDBJ whole genome shotgun (WGS) entry which is preliminary data.</text>
</comment>
<dbReference type="Proteomes" id="UP000027178">
    <property type="component" value="Unassembled WGS sequence"/>
</dbReference>
<evidence type="ECO:0000313" key="1">
    <source>
        <dbReference type="EMBL" id="KDN84017.1"/>
    </source>
</evidence>
<dbReference type="PATRIC" id="fig|1348663.4.peg.3667"/>
<sequence>MPSVPADQALAKAVGAVPGGKVDALSVVGRQGGGSSWAVEVLGADGVRHLVTVDGTDGSITGNTTNGR</sequence>
<dbReference type="AlphaFoldDB" id="A0A066YRZ8"/>
<dbReference type="eggNOG" id="ENOG5031SIT">
    <property type="taxonomic scope" value="Bacteria"/>
</dbReference>
<reference evidence="1 2" key="1">
    <citation type="submission" date="2014-05" db="EMBL/GenBank/DDBJ databases">
        <title>Draft Genome Sequence of Kitasatospora cheerisanensis KCTC 2395.</title>
        <authorList>
            <person name="Nam D.H."/>
        </authorList>
    </citation>
    <scope>NUCLEOTIDE SEQUENCE [LARGE SCALE GENOMIC DNA]</scope>
    <source>
        <strain evidence="1 2">KCTC 2395</strain>
    </source>
</reference>